<dbReference type="GO" id="GO:0005886">
    <property type="term" value="C:plasma membrane"/>
    <property type="evidence" value="ECO:0007669"/>
    <property type="project" value="TreeGrafter"/>
</dbReference>
<evidence type="ECO:0000256" key="5">
    <source>
        <dbReference type="ARBA" id="ARBA00023136"/>
    </source>
</evidence>
<keyword evidence="3 7" id="KW-0812">Transmembrane</keyword>
<dbReference type="Pfam" id="PF04138">
    <property type="entry name" value="GtrA_DPMS_TM"/>
    <property type="match status" value="1"/>
</dbReference>
<feature type="transmembrane region" description="Helical" evidence="7">
    <location>
        <begin position="104"/>
        <end position="121"/>
    </location>
</feature>
<comment type="similarity">
    <text evidence="2">Belongs to the GtrA family.</text>
</comment>
<dbReference type="InterPro" id="IPR051401">
    <property type="entry name" value="GtrA_CellWall_Glycosyl"/>
</dbReference>
<keyword evidence="5 7" id="KW-0472">Membrane</keyword>
<reference evidence="9 10" key="1">
    <citation type="submission" date="2016-08" db="EMBL/GenBank/DDBJ databases">
        <title>Genome sequence of Clavibacter michiganensis subsp. michiganensis strain CASJ007.</title>
        <authorList>
            <person name="Thapa S.P."/>
            <person name="Coaker G."/>
        </authorList>
    </citation>
    <scope>NUCLEOTIDE SEQUENCE [LARGE SCALE GENOMIC DNA]</scope>
    <source>
        <strain evidence="9">CASJ007</strain>
    </source>
</reference>
<protein>
    <submittedName>
        <fullName evidence="9">GtrA-like protein</fullName>
    </submittedName>
</protein>
<dbReference type="GO" id="GO:0000271">
    <property type="term" value="P:polysaccharide biosynthetic process"/>
    <property type="evidence" value="ECO:0007669"/>
    <property type="project" value="InterPro"/>
</dbReference>
<feature type="transmembrane region" description="Helical" evidence="7">
    <location>
        <begin position="127"/>
        <end position="146"/>
    </location>
</feature>
<feature type="transmembrane region" description="Helical" evidence="7">
    <location>
        <begin position="65"/>
        <end position="83"/>
    </location>
</feature>
<dbReference type="Proteomes" id="UP000195062">
    <property type="component" value="Unassembled WGS sequence"/>
</dbReference>
<sequence length="161" mass="18241">MARRAHGTARARRRRPPRGDPAPGILLRLIKDERVAFLLVGGFNTVLGTAWFALFYLLWGHTIPYPLVLVIAWAVQLPIAFTLHRKLVFRVSGNLLPDFSRYTLVNLMPLFANMLLLPLVVETTPLQPIVAQVLVTIVITVASYTGHKFFSFRRPRDEAVR</sequence>
<evidence type="ECO:0000313" key="10">
    <source>
        <dbReference type="Proteomes" id="UP000195062"/>
    </source>
</evidence>
<evidence type="ECO:0000256" key="4">
    <source>
        <dbReference type="ARBA" id="ARBA00022989"/>
    </source>
</evidence>
<dbReference type="EMBL" id="MDHH01000009">
    <property type="protein sequence ID" value="OUD99962.1"/>
    <property type="molecule type" value="Genomic_DNA"/>
</dbReference>
<evidence type="ECO:0000256" key="3">
    <source>
        <dbReference type="ARBA" id="ARBA00022692"/>
    </source>
</evidence>
<feature type="domain" description="GtrA/DPMS transmembrane" evidence="8">
    <location>
        <begin position="37"/>
        <end position="152"/>
    </location>
</feature>
<name>A0A251XDT3_CLAMM</name>
<accession>A0A251XDT3</accession>
<comment type="caution">
    <text evidence="9">The sequence shown here is derived from an EMBL/GenBank/DDBJ whole genome shotgun (WGS) entry which is preliminary data.</text>
</comment>
<keyword evidence="10" id="KW-1185">Reference proteome</keyword>
<feature type="compositionally biased region" description="Basic residues" evidence="6">
    <location>
        <begin position="1"/>
        <end position="16"/>
    </location>
</feature>
<organism evidence="9 10">
    <name type="scientific">Clavibacter michiganensis subsp. michiganensis</name>
    <dbReference type="NCBI Taxonomy" id="33013"/>
    <lineage>
        <taxon>Bacteria</taxon>
        <taxon>Bacillati</taxon>
        <taxon>Actinomycetota</taxon>
        <taxon>Actinomycetes</taxon>
        <taxon>Micrococcales</taxon>
        <taxon>Microbacteriaceae</taxon>
        <taxon>Clavibacter</taxon>
    </lineage>
</organism>
<evidence type="ECO:0000256" key="7">
    <source>
        <dbReference type="SAM" id="Phobius"/>
    </source>
</evidence>
<feature type="transmembrane region" description="Helical" evidence="7">
    <location>
        <begin position="35"/>
        <end position="59"/>
    </location>
</feature>
<dbReference type="InterPro" id="IPR007267">
    <property type="entry name" value="GtrA_DPMS_TM"/>
</dbReference>
<feature type="region of interest" description="Disordered" evidence="6">
    <location>
        <begin position="1"/>
        <end position="20"/>
    </location>
</feature>
<comment type="subcellular location">
    <subcellularLocation>
        <location evidence="1">Membrane</location>
        <topology evidence="1">Multi-pass membrane protein</topology>
    </subcellularLocation>
</comment>
<evidence type="ECO:0000256" key="6">
    <source>
        <dbReference type="SAM" id="MobiDB-lite"/>
    </source>
</evidence>
<keyword evidence="4 7" id="KW-1133">Transmembrane helix</keyword>
<proteinExistence type="inferred from homology"/>
<evidence type="ECO:0000256" key="1">
    <source>
        <dbReference type="ARBA" id="ARBA00004141"/>
    </source>
</evidence>
<evidence type="ECO:0000259" key="8">
    <source>
        <dbReference type="Pfam" id="PF04138"/>
    </source>
</evidence>
<evidence type="ECO:0000313" key="9">
    <source>
        <dbReference type="EMBL" id="OUD99962.1"/>
    </source>
</evidence>
<dbReference type="PANTHER" id="PTHR38459:SF1">
    <property type="entry name" value="PROPHAGE BACTOPRENOL-LINKED GLUCOSE TRANSLOCASE HOMOLOG"/>
    <property type="match status" value="1"/>
</dbReference>
<dbReference type="AlphaFoldDB" id="A0A251XDT3"/>
<dbReference type="PANTHER" id="PTHR38459">
    <property type="entry name" value="PROPHAGE BACTOPRENOL-LINKED GLUCOSE TRANSLOCASE HOMOLOG"/>
    <property type="match status" value="1"/>
</dbReference>
<gene>
    <name evidence="9" type="ORF">CMMCAS07_19485</name>
</gene>
<evidence type="ECO:0000256" key="2">
    <source>
        <dbReference type="ARBA" id="ARBA00009399"/>
    </source>
</evidence>